<sequence>MDALPSDTPRAAAKDATTWPLPRSTRALQGLFLLALVFAVREARPLLAPVLIAVTLTLALAPAVRALHRQGIPASVGALLLVLALLLSTLTVATSLARPAARWWEAAPTTVAQLLEQLEKLREAVPGLGRPAPAPRSGRLPAATPAPDPLKDKLASEGVALTGLVLAHSFSFLLSASATVILTYFLLASEHWLLRRTVEALPRRRTRALLLGGVRAAQREISRYIGALALINSAVGLLTTLALWMLGLPNPTLWGFLAALFCFIPYIGPMAMMAMLLLAGISSFDPGPQVFGPMLAFMAIHAVESNLVSPFIVGQRLSLSALSVFLSVLFWGWLWGIVGALIAVPLLIILRSLSRRRRSLRLLRFYLEGDHCAPPPSMRSLLRAPPRPKPRSRYT</sequence>
<feature type="transmembrane region" description="Helical" evidence="6">
    <location>
        <begin position="76"/>
        <end position="97"/>
    </location>
</feature>
<accession>A0A254N6H5</accession>
<name>A0A254N6H5_9BURK</name>
<evidence type="ECO:0008006" key="9">
    <source>
        <dbReference type="Google" id="ProtNLM"/>
    </source>
</evidence>
<comment type="subcellular location">
    <subcellularLocation>
        <location evidence="1">Membrane</location>
        <topology evidence="1">Multi-pass membrane protein</topology>
    </subcellularLocation>
</comment>
<evidence type="ECO:0000256" key="6">
    <source>
        <dbReference type="SAM" id="Phobius"/>
    </source>
</evidence>
<organism evidence="7 8">
    <name type="scientific">Roseateles puraquae</name>
    <dbReference type="NCBI Taxonomy" id="431059"/>
    <lineage>
        <taxon>Bacteria</taxon>
        <taxon>Pseudomonadati</taxon>
        <taxon>Pseudomonadota</taxon>
        <taxon>Betaproteobacteria</taxon>
        <taxon>Burkholderiales</taxon>
        <taxon>Sphaerotilaceae</taxon>
        <taxon>Roseateles</taxon>
    </lineage>
</organism>
<dbReference type="Pfam" id="PF01594">
    <property type="entry name" value="AI-2E_transport"/>
    <property type="match status" value="1"/>
</dbReference>
<dbReference type="Proteomes" id="UP000197446">
    <property type="component" value="Unassembled WGS sequence"/>
</dbReference>
<keyword evidence="8" id="KW-1185">Reference proteome</keyword>
<evidence type="ECO:0000256" key="3">
    <source>
        <dbReference type="ARBA" id="ARBA00022692"/>
    </source>
</evidence>
<dbReference type="PANTHER" id="PTHR21716:SF16">
    <property type="entry name" value="BLL1467 PROTEIN"/>
    <property type="match status" value="1"/>
</dbReference>
<comment type="caution">
    <text evidence="7">The sequence shown here is derived from an EMBL/GenBank/DDBJ whole genome shotgun (WGS) entry which is preliminary data.</text>
</comment>
<keyword evidence="4 6" id="KW-1133">Transmembrane helix</keyword>
<dbReference type="AlphaFoldDB" id="A0A254N6H5"/>
<keyword evidence="3 6" id="KW-0812">Transmembrane</keyword>
<reference evidence="7 8" key="1">
    <citation type="journal article" date="2007" name="Int. J. Syst. Evol. Microbiol.">
        <title>Description of Pelomonas aquatica sp. nov. and Pelomonas puraquae sp. nov., isolated from industrial and haemodialysis water.</title>
        <authorList>
            <person name="Gomila M."/>
            <person name="Bowien B."/>
            <person name="Falsen E."/>
            <person name="Moore E.R."/>
            <person name="Lalucat J."/>
        </authorList>
    </citation>
    <scope>NUCLEOTIDE SEQUENCE [LARGE SCALE GENOMIC DNA]</scope>
    <source>
        <strain evidence="7 8">CCUG 52769</strain>
    </source>
</reference>
<comment type="similarity">
    <text evidence="2">Belongs to the autoinducer-2 exporter (AI-2E) (TC 2.A.86) family.</text>
</comment>
<feature type="transmembrane region" description="Helical" evidence="6">
    <location>
        <begin position="159"/>
        <end position="187"/>
    </location>
</feature>
<dbReference type="InterPro" id="IPR002549">
    <property type="entry name" value="AI-2E-like"/>
</dbReference>
<evidence type="ECO:0000313" key="8">
    <source>
        <dbReference type="Proteomes" id="UP000197446"/>
    </source>
</evidence>
<evidence type="ECO:0000256" key="4">
    <source>
        <dbReference type="ARBA" id="ARBA00022989"/>
    </source>
</evidence>
<feature type="transmembrane region" description="Helical" evidence="6">
    <location>
        <begin position="253"/>
        <end position="278"/>
    </location>
</feature>
<feature type="transmembrane region" description="Helical" evidence="6">
    <location>
        <begin position="290"/>
        <end position="313"/>
    </location>
</feature>
<keyword evidence="5 6" id="KW-0472">Membrane</keyword>
<dbReference type="EMBL" id="NISI01000005">
    <property type="protein sequence ID" value="OWR03646.1"/>
    <property type="molecule type" value="Genomic_DNA"/>
</dbReference>
<evidence type="ECO:0000256" key="2">
    <source>
        <dbReference type="ARBA" id="ARBA00009773"/>
    </source>
</evidence>
<evidence type="ECO:0000256" key="5">
    <source>
        <dbReference type="ARBA" id="ARBA00023136"/>
    </source>
</evidence>
<feature type="transmembrane region" description="Helical" evidence="6">
    <location>
        <begin position="333"/>
        <end position="354"/>
    </location>
</feature>
<gene>
    <name evidence="7" type="ORF">CDO81_14255</name>
</gene>
<dbReference type="GO" id="GO:0055085">
    <property type="term" value="P:transmembrane transport"/>
    <property type="evidence" value="ECO:0007669"/>
    <property type="project" value="TreeGrafter"/>
</dbReference>
<dbReference type="GO" id="GO:0016020">
    <property type="term" value="C:membrane"/>
    <property type="evidence" value="ECO:0007669"/>
    <property type="project" value="UniProtKB-SubCell"/>
</dbReference>
<dbReference type="PANTHER" id="PTHR21716">
    <property type="entry name" value="TRANSMEMBRANE PROTEIN"/>
    <property type="match status" value="1"/>
</dbReference>
<feature type="transmembrane region" description="Helical" evidence="6">
    <location>
        <begin position="224"/>
        <end position="247"/>
    </location>
</feature>
<evidence type="ECO:0000256" key="1">
    <source>
        <dbReference type="ARBA" id="ARBA00004141"/>
    </source>
</evidence>
<evidence type="ECO:0000313" key="7">
    <source>
        <dbReference type="EMBL" id="OWR03646.1"/>
    </source>
</evidence>
<feature type="transmembrane region" description="Helical" evidence="6">
    <location>
        <begin position="46"/>
        <end position="64"/>
    </location>
</feature>
<protein>
    <recommendedName>
        <fullName evidence="9">AI-2E family transporter</fullName>
    </recommendedName>
</protein>
<proteinExistence type="inferred from homology"/>